<dbReference type="Pfam" id="PF08711">
    <property type="entry name" value="Med26"/>
    <property type="match status" value="1"/>
</dbReference>
<reference evidence="6 7" key="1">
    <citation type="journal article" date="2014" name="Genome Announc.">
        <title>Draft genome sequence of the pathogenic fungus Scedosporium apiospermum.</title>
        <authorList>
            <person name="Vandeputte P."/>
            <person name="Ghamrawi S."/>
            <person name="Rechenmann M."/>
            <person name="Iltis A."/>
            <person name="Giraud S."/>
            <person name="Fleury M."/>
            <person name="Thornton C."/>
            <person name="Delhaes L."/>
            <person name="Meyer W."/>
            <person name="Papon N."/>
            <person name="Bouchara J.P."/>
        </authorList>
    </citation>
    <scope>NUCLEOTIDE SEQUENCE [LARGE SCALE GENOMIC DNA]</scope>
    <source>
        <strain evidence="6 7">IHEM 14462</strain>
    </source>
</reference>
<comment type="subcellular location">
    <subcellularLocation>
        <location evidence="3">Nucleus</location>
    </subcellularLocation>
</comment>
<feature type="compositionally biased region" description="Acidic residues" evidence="4">
    <location>
        <begin position="38"/>
        <end position="68"/>
    </location>
</feature>
<dbReference type="KEGG" id="sapo:SAPIO_CDS4867"/>
<dbReference type="Proteomes" id="UP000028545">
    <property type="component" value="Unassembled WGS sequence"/>
</dbReference>
<comment type="function">
    <text evidence="1">Transcription factor involved in RNA polymerase II transcription regulation. May function in both SPT15/TBP post-recruitment and recruitment steps of transcription.</text>
</comment>
<protein>
    <submittedName>
        <fullName evidence="6">Transcription factor iws-1</fullName>
    </submittedName>
</protein>
<dbReference type="OrthoDB" id="21124at2759"/>
<dbReference type="VEuPathDB" id="FungiDB:SAPIO_CDS4867"/>
<dbReference type="AlphaFoldDB" id="A0A084G783"/>
<evidence type="ECO:0000313" key="6">
    <source>
        <dbReference type="EMBL" id="KEZ43195.1"/>
    </source>
</evidence>
<feature type="domain" description="TFIIS N-terminal" evidence="5">
    <location>
        <begin position="256"/>
        <end position="333"/>
    </location>
</feature>
<dbReference type="InterPro" id="IPR035441">
    <property type="entry name" value="TFIIS/LEDGF_dom_sf"/>
</dbReference>
<keyword evidence="3" id="KW-0539">Nucleus</keyword>
<feature type="region of interest" description="Disordered" evidence="4">
    <location>
        <begin position="1"/>
        <end position="194"/>
    </location>
</feature>
<comment type="similarity">
    <text evidence="2">Belongs to the IWS1 family.</text>
</comment>
<gene>
    <name evidence="6" type="ORF">SAPIO_CDS4867</name>
</gene>
<dbReference type="GO" id="GO:0016973">
    <property type="term" value="P:poly(A)+ mRNA export from nucleus"/>
    <property type="evidence" value="ECO:0007669"/>
    <property type="project" value="TreeGrafter"/>
</dbReference>
<name>A0A084G783_PSEDA</name>
<sequence length="440" mass="50401">MSDIESPARSPPRDEEERVPRDDQEDDTTQDNALDKVDVDDDDEKDDDDKESEILSELDEDQFEDYDPETANIEDRPVEIDEDVARTLKAARRQRSDTDKSRKVKEGRREKKKRSRDGDADGQDDESRPRKARRSEAGGSRTVSKRPSPEEEDENDSHLTPEERRRRALDRALEAAVKGPTRRKKKKDEADLDDPIDDQIADLVVRMERACEADNTAREANQPAVEKMTILPEVVSMLNRNNAQEAVLDPDSGFLRAVRYFLEPLHDGSLPSYNIQRDIFNHLIKLPIEKDALLGSGLGKVVFFYTKSKRPEPNIKRIAEKLVGDWSRPILKRTDDYKKRQLETRTYDYQAAKLAQRSSSSQFSLSQRPSQSRLEAERERALAPTGPTNRARVPEMPQSYTVAPRSTFDKQSSRAFEHRPIGASGIEAFRKMTQKPRKRG</sequence>
<feature type="compositionally biased region" description="Low complexity" evidence="4">
    <location>
        <begin position="358"/>
        <end position="373"/>
    </location>
</feature>
<comment type="caution">
    <text evidence="6">The sequence shown here is derived from an EMBL/GenBank/DDBJ whole genome shotgun (WGS) entry which is preliminary data.</text>
</comment>
<evidence type="ECO:0000256" key="2">
    <source>
        <dbReference type="ARBA" id="ARBA00037992"/>
    </source>
</evidence>
<evidence type="ECO:0000256" key="1">
    <source>
        <dbReference type="ARBA" id="ARBA00037349"/>
    </source>
</evidence>
<organism evidence="6 7">
    <name type="scientific">Pseudallescheria apiosperma</name>
    <name type="common">Scedosporium apiospermum</name>
    <dbReference type="NCBI Taxonomy" id="563466"/>
    <lineage>
        <taxon>Eukaryota</taxon>
        <taxon>Fungi</taxon>
        <taxon>Dikarya</taxon>
        <taxon>Ascomycota</taxon>
        <taxon>Pezizomycotina</taxon>
        <taxon>Sordariomycetes</taxon>
        <taxon>Hypocreomycetidae</taxon>
        <taxon>Microascales</taxon>
        <taxon>Microascaceae</taxon>
        <taxon>Scedosporium</taxon>
    </lineage>
</organism>
<feature type="compositionally biased region" description="Basic and acidic residues" evidence="4">
    <location>
        <begin position="73"/>
        <end position="86"/>
    </location>
</feature>
<feature type="compositionally biased region" description="Basic and acidic residues" evidence="4">
    <location>
        <begin position="11"/>
        <end position="22"/>
    </location>
</feature>
<evidence type="ECO:0000259" key="5">
    <source>
        <dbReference type="PROSITE" id="PS51319"/>
    </source>
</evidence>
<feature type="compositionally biased region" description="Basic and acidic residues" evidence="4">
    <location>
        <begin position="156"/>
        <end position="173"/>
    </location>
</feature>
<dbReference type="OMA" id="MPAYNIQ"/>
<evidence type="ECO:0000256" key="3">
    <source>
        <dbReference type="PROSITE-ProRule" id="PRU00649"/>
    </source>
</evidence>
<dbReference type="PROSITE" id="PS51319">
    <property type="entry name" value="TFIIS_N"/>
    <property type="match status" value="1"/>
</dbReference>
<dbReference type="InterPro" id="IPR051037">
    <property type="entry name" value="RNAPII_TF_IWS1"/>
</dbReference>
<evidence type="ECO:0000256" key="4">
    <source>
        <dbReference type="SAM" id="MobiDB-lite"/>
    </source>
</evidence>
<feature type="compositionally biased region" description="Basic residues" evidence="4">
    <location>
        <begin position="102"/>
        <end position="115"/>
    </location>
</feature>
<keyword evidence="7" id="KW-1185">Reference proteome</keyword>
<dbReference type="GO" id="GO:0005634">
    <property type="term" value="C:nucleus"/>
    <property type="evidence" value="ECO:0007669"/>
    <property type="project" value="UniProtKB-SubCell"/>
</dbReference>
<dbReference type="InterPro" id="IPR017923">
    <property type="entry name" value="TFIIS_N"/>
</dbReference>
<dbReference type="GeneID" id="27723939"/>
<evidence type="ECO:0000313" key="7">
    <source>
        <dbReference type="Proteomes" id="UP000028545"/>
    </source>
</evidence>
<dbReference type="HOGENOM" id="CLU_045275_1_0_1"/>
<feature type="compositionally biased region" description="Basic and acidic residues" evidence="4">
    <location>
        <begin position="407"/>
        <end position="420"/>
    </location>
</feature>
<dbReference type="PANTHER" id="PTHR46010:SF1">
    <property type="entry name" value="PROTEIN IWS1 HOMOLOG"/>
    <property type="match status" value="1"/>
</dbReference>
<dbReference type="Gene3D" id="1.20.930.10">
    <property type="entry name" value="Conserved domain common to transcription factors TFIIS, elongin A, CRSP70"/>
    <property type="match status" value="1"/>
</dbReference>
<dbReference type="RefSeq" id="XP_016642994.1">
    <property type="nucleotide sequence ID" value="XM_016787319.1"/>
</dbReference>
<proteinExistence type="inferred from homology"/>
<dbReference type="PANTHER" id="PTHR46010">
    <property type="entry name" value="PROTEIN IWS1 HOMOLOG"/>
    <property type="match status" value="1"/>
</dbReference>
<dbReference type="EMBL" id="JOWA01000095">
    <property type="protein sequence ID" value="KEZ43195.1"/>
    <property type="molecule type" value="Genomic_DNA"/>
</dbReference>
<feature type="region of interest" description="Disordered" evidence="4">
    <location>
        <begin position="358"/>
        <end position="440"/>
    </location>
</feature>
<accession>A0A084G783</accession>